<evidence type="ECO:0000313" key="4">
    <source>
        <dbReference type="EMBL" id="VEN75026.1"/>
    </source>
</evidence>
<feature type="domain" description="Cytoskeleton protein RodZ-like C-terminal" evidence="3">
    <location>
        <begin position="196"/>
        <end position="262"/>
    </location>
</feature>
<reference evidence="4" key="1">
    <citation type="submission" date="2019-01" db="EMBL/GenBank/DDBJ databases">
        <authorList>
            <consortium name="Genoscope - CEA"/>
            <person name="William W."/>
        </authorList>
    </citation>
    <scope>NUCLEOTIDE SEQUENCE</scope>
    <source>
        <strain evidence="4">CR-1</strain>
    </source>
</reference>
<organism evidence="4">
    <name type="scientific">uncultured Desulfobacteraceae bacterium</name>
    <dbReference type="NCBI Taxonomy" id="218296"/>
    <lineage>
        <taxon>Bacteria</taxon>
        <taxon>Pseudomonadati</taxon>
        <taxon>Thermodesulfobacteriota</taxon>
        <taxon>Desulfobacteria</taxon>
        <taxon>Desulfobacterales</taxon>
        <taxon>Desulfobacteraceae</taxon>
        <taxon>environmental samples</taxon>
    </lineage>
</organism>
<dbReference type="Pfam" id="PF13413">
    <property type="entry name" value="HTH_25"/>
    <property type="match status" value="1"/>
</dbReference>
<feature type="compositionally biased region" description="Low complexity" evidence="1">
    <location>
        <begin position="134"/>
        <end position="145"/>
    </location>
</feature>
<dbReference type="InterPro" id="IPR025194">
    <property type="entry name" value="RodZ-like_C"/>
</dbReference>
<keyword evidence="2" id="KW-1133">Transmembrane helix</keyword>
<protein>
    <recommendedName>
        <fullName evidence="3">Cytoskeleton protein RodZ-like C-terminal domain-containing protein</fullName>
    </recommendedName>
</protein>
<accession>A0A484HKU3</accession>
<sequence>MGKDYSMLSFGRYLQSIRLEKRMNLEDISAETRIGIETLHMIEKEDHSGLPSEVFVKGFLRAYAKAVGADGDEAVRRYASNREDIQEEVKIDLNLEDPNPKFWLRLGLALTSFAILVAVCLFVISLPEKDVSSGEGSHGSAAGKSQAVLTGAKTPKTDPAFPAGKARAPGPGKSYLETQERRAGSAISKKLFLKIVTVKKTWLKVIADNNHATEYSLLPGDNLSLEAERGFNLLVGNAAGIRLFLNDKPMKVVGGDGQVVNIQLP</sequence>
<keyword evidence="2" id="KW-0812">Transmembrane</keyword>
<dbReference type="InterPro" id="IPR010982">
    <property type="entry name" value="Lambda_DNA-bd_dom_sf"/>
</dbReference>
<proteinExistence type="predicted"/>
<gene>
    <name evidence="4" type="ORF">EPICR_60012</name>
</gene>
<dbReference type="AlphaFoldDB" id="A0A484HKU3"/>
<evidence type="ECO:0000259" key="3">
    <source>
        <dbReference type="Pfam" id="PF13464"/>
    </source>
</evidence>
<dbReference type="InterPro" id="IPR050400">
    <property type="entry name" value="Bact_Cytoskel_RodZ"/>
</dbReference>
<name>A0A484HKU3_9BACT</name>
<evidence type="ECO:0000256" key="2">
    <source>
        <dbReference type="SAM" id="Phobius"/>
    </source>
</evidence>
<dbReference type="EMBL" id="CAACVI010000049">
    <property type="protein sequence ID" value="VEN75026.1"/>
    <property type="molecule type" value="Genomic_DNA"/>
</dbReference>
<dbReference type="PANTHER" id="PTHR34475">
    <property type="match status" value="1"/>
</dbReference>
<dbReference type="Gene3D" id="1.10.260.40">
    <property type="entry name" value="lambda repressor-like DNA-binding domains"/>
    <property type="match status" value="1"/>
</dbReference>
<dbReference type="GO" id="GO:0003677">
    <property type="term" value="F:DNA binding"/>
    <property type="evidence" value="ECO:0007669"/>
    <property type="project" value="InterPro"/>
</dbReference>
<evidence type="ECO:0000256" key="1">
    <source>
        <dbReference type="SAM" id="MobiDB-lite"/>
    </source>
</evidence>
<feature type="transmembrane region" description="Helical" evidence="2">
    <location>
        <begin position="102"/>
        <end position="124"/>
    </location>
</feature>
<feature type="region of interest" description="Disordered" evidence="1">
    <location>
        <begin position="134"/>
        <end position="175"/>
    </location>
</feature>
<dbReference type="PANTHER" id="PTHR34475:SF1">
    <property type="entry name" value="CYTOSKELETON PROTEIN RODZ"/>
    <property type="match status" value="1"/>
</dbReference>
<dbReference type="Pfam" id="PF13464">
    <property type="entry name" value="RodZ_C"/>
    <property type="match status" value="1"/>
</dbReference>
<keyword evidence="2" id="KW-0472">Membrane</keyword>